<keyword evidence="1" id="KW-0812">Transmembrane</keyword>
<dbReference type="InParanoid" id="A0A4W6EJY9"/>
<organism evidence="2 3">
    <name type="scientific">Lates calcarifer</name>
    <name type="common">Barramundi</name>
    <name type="synonym">Holocentrus calcarifer</name>
    <dbReference type="NCBI Taxonomy" id="8187"/>
    <lineage>
        <taxon>Eukaryota</taxon>
        <taxon>Metazoa</taxon>
        <taxon>Chordata</taxon>
        <taxon>Craniata</taxon>
        <taxon>Vertebrata</taxon>
        <taxon>Euteleostomi</taxon>
        <taxon>Actinopterygii</taxon>
        <taxon>Neopterygii</taxon>
        <taxon>Teleostei</taxon>
        <taxon>Neoteleostei</taxon>
        <taxon>Acanthomorphata</taxon>
        <taxon>Carangaria</taxon>
        <taxon>Carangaria incertae sedis</taxon>
        <taxon>Centropomidae</taxon>
        <taxon>Lates</taxon>
    </lineage>
</organism>
<evidence type="ECO:0000313" key="3">
    <source>
        <dbReference type="Proteomes" id="UP000314980"/>
    </source>
</evidence>
<dbReference type="Ensembl" id="ENSLCAT00010039425.1">
    <property type="protein sequence ID" value="ENSLCAP00010038508.1"/>
    <property type="gene ID" value="ENSLCAG00010018030.1"/>
</dbReference>
<dbReference type="AlphaFoldDB" id="A0A4W6EJY9"/>
<keyword evidence="3" id="KW-1185">Reference proteome</keyword>
<reference evidence="3" key="1">
    <citation type="submission" date="2015-09" db="EMBL/GenBank/DDBJ databases">
        <authorList>
            <person name="Sai Rama Sridatta P."/>
        </authorList>
    </citation>
    <scope>NUCLEOTIDE SEQUENCE [LARGE SCALE GENOMIC DNA]</scope>
</reference>
<evidence type="ECO:0000313" key="2">
    <source>
        <dbReference type="Ensembl" id="ENSLCAP00010038508.1"/>
    </source>
</evidence>
<reference evidence="2" key="2">
    <citation type="submission" date="2025-08" db="UniProtKB">
        <authorList>
            <consortium name="Ensembl"/>
        </authorList>
    </citation>
    <scope>IDENTIFICATION</scope>
</reference>
<proteinExistence type="predicted"/>
<keyword evidence="1" id="KW-1133">Transmembrane helix</keyword>
<reference evidence="2" key="3">
    <citation type="submission" date="2025-09" db="UniProtKB">
        <authorList>
            <consortium name="Ensembl"/>
        </authorList>
    </citation>
    <scope>IDENTIFICATION</scope>
</reference>
<accession>A0A4W6EJY9</accession>
<evidence type="ECO:0000256" key="1">
    <source>
        <dbReference type="SAM" id="Phobius"/>
    </source>
</evidence>
<dbReference type="Proteomes" id="UP000314980">
    <property type="component" value="Unassembled WGS sequence"/>
</dbReference>
<protein>
    <submittedName>
        <fullName evidence="2">Uncharacterized protein</fullName>
    </submittedName>
</protein>
<keyword evidence="1" id="KW-0472">Membrane</keyword>
<name>A0A4W6EJY9_LATCA</name>
<feature type="transmembrane region" description="Helical" evidence="1">
    <location>
        <begin position="20"/>
        <end position="40"/>
    </location>
</feature>
<sequence>MKFLVTVFSTKEKLSTSLFLWFLTVFSSEFLFILQICVQIHSSIHSSRFEDIYIYSLFSVFSHRVTLSGFNTQSEM</sequence>